<protein>
    <submittedName>
        <fullName evidence="2">Dystrobrevin alpha isoform X9</fullName>
    </submittedName>
</protein>
<accession>A0AC55DK59</accession>
<name>A0AC55DK59_ECHTE</name>
<keyword evidence="1" id="KW-1185">Reference proteome</keyword>
<gene>
    <name evidence="2" type="primary">DTNA</name>
</gene>
<dbReference type="RefSeq" id="XP_045152124.1">
    <property type="nucleotide sequence ID" value="XM_045296189.1"/>
</dbReference>
<organism evidence="1 2">
    <name type="scientific">Echinops telfairi</name>
    <name type="common">Lesser hedgehog tenrec</name>
    <dbReference type="NCBI Taxonomy" id="9371"/>
    <lineage>
        <taxon>Eukaryota</taxon>
        <taxon>Metazoa</taxon>
        <taxon>Chordata</taxon>
        <taxon>Craniata</taxon>
        <taxon>Vertebrata</taxon>
        <taxon>Euteleostomi</taxon>
        <taxon>Mammalia</taxon>
        <taxon>Eutheria</taxon>
        <taxon>Afrotheria</taxon>
        <taxon>Tenrecidae</taxon>
        <taxon>Tenrecinae</taxon>
        <taxon>Echinops</taxon>
    </lineage>
</organism>
<reference evidence="2" key="1">
    <citation type="submission" date="2025-08" db="UniProtKB">
        <authorList>
            <consortium name="RefSeq"/>
        </authorList>
    </citation>
    <scope>IDENTIFICATION</scope>
</reference>
<proteinExistence type="predicted"/>
<sequence>MIEDSGKRGNTMAERRQLFAEMRAQDLDRIRLSTYRTACKLRFVQKKCNLHLVDIWNVIEALRENALNNLDPNTELNVARLEAVLSTIFYQLNKRMPTTHQIHVEQSISLLLNFLLAAFDPEGHGKISVFAVKMALATLCGGKIMDKLRYIFSMISDSSGVMVYGRYDQFLREVLKLPTAVFEGPSFGYTEQSARSCFSQQKKVTLNGFLDTLMSDPPPQCLVWLPLLHRLANVENVFHPVECSYCHSESMMGFRYRCQQCHNYQLCQDCFWRGHAGGSHSNQHQMKEYTSWKSPAKKLTNALSKSLSCASSREPLHPMFPDQPEKPLNLAHIVPPRPVTSMNDTLFSHSVPSSGSPFITRSSPPKDSEVEQSKRLARAAPAFLKGKGVQYSLNVADRLADEHVLLGLYVNMLRNNPSCMLDGSNRLDEEHRLIARYAARLAAESSSSQPSQQRNAPDISFTIDANKQQRQLIAELENKNREILQEIQRLRLEHEQASQPTPEKAQQNPTLLAELRLLRQRKDELEQRMSALQESRRELMVQLESLMKLLKEEELKQGVSYVPTAGLN</sequence>
<evidence type="ECO:0000313" key="2">
    <source>
        <dbReference type="RefSeq" id="XP_045152124.1"/>
    </source>
</evidence>
<evidence type="ECO:0000313" key="1">
    <source>
        <dbReference type="Proteomes" id="UP000694863"/>
    </source>
</evidence>
<dbReference type="Proteomes" id="UP000694863">
    <property type="component" value="Unplaced"/>
</dbReference>